<reference evidence="8" key="1">
    <citation type="submission" date="2022-08" db="EMBL/GenBank/DDBJ databases">
        <title>Genome sequencing of Nocardioides sp. STR2.</title>
        <authorList>
            <person name="So Y."/>
        </authorList>
    </citation>
    <scope>NUCLEOTIDE SEQUENCE</scope>
    <source>
        <strain evidence="8">STR2</strain>
    </source>
</reference>
<dbReference type="InterPro" id="IPR016167">
    <property type="entry name" value="FAD-bd_PCMH_sub1"/>
</dbReference>
<keyword evidence="4" id="KW-0274">FAD</keyword>
<evidence type="ECO:0000256" key="6">
    <source>
        <dbReference type="SAM" id="MobiDB-lite"/>
    </source>
</evidence>
<dbReference type="PROSITE" id="PS51387">
    <property type="entry name" value="FAD_PCMH"/>
    <property type="match status" value="1"/>
</dbReference>
<proteinExistence type="inferred from homology"/>
<dbReference type="Proteomes" id="UP001074726">
    <property type="component" value="Unassembled WGS sequence"/>
</dbReference>
<name>A0ABT4CEB0_9ACTN</name>
<protein>
    <submittedName>
        <fullName evidence="8">FAD-binding oxidoreductase</fullName>
    </submittedName>
</protein>
<dbReference type="InterPro" id="IPR016166">
    <property type="entry name" value="FAD-bd_PCMH"/>
</dbReference>
<dbReference type="EMBL" id="JAPPUX010000003">
    <property type="protein sequence ID" value="MCY4727141.1"/>
    <property type="molecule type" value="Genomic_DNA"/>
</dbReference>
<evidence type="ECO:0000259" key="7">
    <source>
        <dbReference type="PROSITE" id="PS51387"/>
    </source>
</evidence>
<sequence>MNTDTTTVDLAETPVAPPATPDRPDRRQALADLRRRVAGTVHTPDDPDWDAARMPWNVVVDQQPLAVVDVRDAGDVRAAVRWAVDLGFQVAAQPTGHGAVHGLGGDVLLLRTGALQEIVVDEQRRTATVGAGVKAGALLAALDGTGLTFLAGSNDDPTVVGMTLTGGISWFGRAYGLGSDSIVSVELVDGLGRHRTLSAASHGPDADLFWAVRGGGGDFGVVTRMEVALHPAPQVWGGRLLWPLERLPELLGVFARATAEAPETLSTWLHAYQFPPVPQVPEPFRGRSFAGVAVALLGDAEEGERLVEPYREVPGLAMDLTGDVPLAELSGIAAEPTEPTPGMEWSQLLARLDEDTMEAIVRSVGEGSGSPLPVVQVRHLGGAFTRTPDGGGAHGPVHEPYNLFLLGIPAVPELAPAIEACFERTGAAVADAASGRTLLNFGGTRAHSTWWSDADRERLVRAKAESDPLATLRSNRPVSGTMGP</sequence>
<dbReference type="Gene3D" id="3.30.43.10">
    <property type="entry name" value="Uridine Diphospho-n-acetylenolpyruvylglucosamine Reductase, domain 2"/>
    <property type="match status" value="1"/>
</dbReference>
<evidence type="ECO:0000256" key="2">
    <source>
        <dbReference type="ARBA" id="ARBA00005466"/>
    </source>
</evidence>
<dbReference type="RefSeq" id="WP_268112100.1">
    <property type="nucleotide sequence ID" value="NZ_JAPPUX010000003.1"/>
</dbReference>
<keyword evidence="9" id="KW-1185">Reference proteome</keyword>
<gene>
    <name evidence="8" type="ORF">NYO98_12710</name>
</gene>
<evidence type="ECO:0000313" key="9">
    <source>
        <dbReference type="Proteomes" id="UP001074726"/>
    </source>
</evidence>
<evidence type="ECO:0000256" key="5">
    <source>
        <dbReference type="ARBA" id="ARBA00023002"/>
    </source>
</evidence>
<evidence type="ECO:0000256" key="3">
    <source>
        <dbReference type="ARBA" id="ARBA00022630"/>
    </source>
</evidence>
<dbReference type="Gene3D" id="3.30.465.10">
    <property type="match status" value="1"/>
</dbReference>
<evidence type="ECO:0000256" key="4">
    <source>
        <dbReference type="ARBA" id="ARBA00022827"/>
    </source>
</evidence>
<feature type="domain" description="FAD-binding PCMH-type" evidence="7">
    <location>
        <begin position="60"/>
        <end position="232"/>
    </location>
</feature>
<dbReference type="InterPro" id="IPR050416">
    <property type="entry name" value="FAD-linked_Oxidoreductase"/>
</dbReference>
<feature type="region of interest" description="Disordered" evidence="6">
    <location>
        <begin position="1"/>
        <end position="25"/>
    </location>
</feature>
<dbReference type="PANTHER" id="PTHR42973:SF39">
    <property type="entry name" value="FAD-BINDING PCMH-TYPE DOMAIN-CONTAINING PROTEIN"/>
    <property type="match status" value="1"/>
</dbReference>
<dbReference type="Pfam" id="PF01565">
    <property type="entry name" value="FAD_binding_4"/>
    <property type="match status" value="1"/>
</dbReference>
<accession>A0ABT4CEB0</accession>
<comment type="caution">
    <text evidence="8">The sequence shown here is derived from an EMBL/GenBank/DDBJ whole genome shotgun (WGS) entry which is preliminary data.</text>
</comment>
<dbReference type="InterPro" id="IPR006094">
    <property type="entry name" value="Oxid_FAD_bind_N"/>
</dbReference>
<organism evidence="8 9">
    <name type="scientific">Nocardioides pini</name>
    <dbReference type="NCBI Taxonomy" id="2975053"/>
    <lineage>
        <taxon>Bacteria</taxon>
        <taxon>Bacillati</taxon>
        <taxon>Actinomycetota</taxon>
        <taxon>Actinomycetes</taxon>
        <taxon>Propionibacteriales</taxon>
        <taxon>Nocardioidaceae</taxon>
        <taxon>Nocardioides</taxon>
    </lineage>
</organism>
<dbReference type="InterPro" id="IPR036318">
    <property type="entry name" value="FAD-bd_PCMH-like_sf"/>
</dbReference>
<dbReference type="PANTHER" id="PTHR42973">
    <property type="entry name" value="BINDING OXIDOREDUCTASE, PUTATIVE (AFU_ORTHOLOGUE AFUA_1G17690)-RELATED"/>
    <property type="match status" value="1"/>
</dbReference>
<keyword evidence="3" id="KW-0285">Flavoprotein</keyword>
<dbReference type="Gene3D" id="3.40.462.20">
    <property type="match status" value="1"/>
</dbReference>
<dbReference type="SUPFAM" id="SSF56176">
    <property type="entry name" value="FAD-binding/transporter-associated domain-like"/>
    <property type="match status" value="1"/>
</dbReference>
<comment type="similarity">
    <text evidence="2">Belongs to the oxygen-dependent FAD-linked oxidoreductase family.</text>
</comment>
<evidence type="ECO:0000256" key="1">
    <source>
        <dbReference type="ARBA" id="ARBA00001974"/>
    </source>
</evidence>
<dbReference type="InterPro" id="IPR016169">
    <property type="entry name" value="FAD-bd_PCMH_sub2"/>
</dbReference>
<keyword evidence="5" id="KW-0560">Oxidoreductase</keyword>
<evidence type="ECO:0000313" key="8">
    <source>
        <dbReference type="EMBL" id="MCY4727141.1"/>
    </source>
</evidence>
<comment type="cofactor">
    <cofactor evidence="1">
        <name>FAD</name>
        <dbReference type="ChEBI" id="CHEBI:57692"/>
    </cofactor>
</comment>